<dbReference type="VEuPathDB" id="CryptoDB:Cvel_20992"/>
<feature type="signal peptide" evidence="2">
    <location>
        <begin position="1"/>
        <end position="20"/>
    </location>
</feature>
<feature type="chain" id="PRO_5005189753" evidence="2">
    <location>
        <begin position="21"/>
        <end position="484"/>
    </location>
</feature>
<accession>A0A0G4GAX0</accession>
<proteinExistence type="predicted"/>
<gene>
    <name evidence="3" type="ORF">Cvel_20992</name>
</gene>
<name>A0A0G4GAX0_9ALVE</name>
<feature type="compositionally biased region" description="Basic and acidic residues" evidence="1">
    <location>
        <begin position="458"/>
        <end position="477"/>
    </location>
</feature>
<feature type="region of interest" description="Disordered" evidence="1">
    <location>
        <begin position="458"/>
        <end position="484"/>
    </location>
</feature>
<keyword evidence="2" id="KW-0732">Signal</keyword>
<dbReference type="EMBL" id="CDMZ01001029">
    <property type="protein sequence ID" value="CEM25955.1"/>
    <property type="molecule type" value="Genomic_DNA"/>
</dbReference>
<evidence type="ECO:0000256" key="1">
    <source>
        <dbReference type="SAM" id="MobiDB-lite"/>
    </source>
</evidence>
<protein>
    <submittedName>
        <fullName evidence="3">Uncharacterized protein</fullName>
    </submittedName>
</protein>
<feature type="region of interest" description="Disordered" evidence="1">
    <location>
        <begin position="194"/>
        <end position="216"/>
    </location>
</feature>
<reference evidence="3" key="1">
    <citation type="submission" date="2014-11" db="EMBL/GenBank/DDBJ databases">
        <authorList>
            <person name="Otto D Thomas"/>
            <person name="Naeem Raeece"/>
        </authorList>
    </citation>
    <scope>NUCLEOTIDE SEQUENCE</scope>
</reference>
<evidence type="ECO:0000256" key="2">
    <source>
        <dbReference type="SAM" id="SignalP"/>
    </source>
</evidence>
<organism evidence="3">
    <name type="scientific">Chromera velia CCMP2878</name>
    <dbReference type="NCBI Taxonomy" id="1169474"/>
    <lineage>
        <taxon>Eukaryota</taxon>
        <taxon>Sar</taxon>
        <taxon>Alveolata</taxon>
        <taxon>Colpodellida</taxon>
        <taxon>Chromeraceae</taxon>
        <taxon>Chromera</taxon>
    </lineage>
</organism>
<evidence type="ECO:0000313" key="3">
    <source>
        <dbReference type="EMBL" id="CEM25955.1"/>
    </source>
</evidence>
<sequence>MKSPALLLVICLSTLSVSWGFLLNQGCGDPWLRQTGSSRLCLASTEAPIEPPLPKTYGDVAQKAFDSLSDVEKYNSLAQGLLRKIIQVRAERQQGGEGAPALQFLRESLQEGGDLGGYETAWDVVKEMTRKGIRLTPRSLSLLVDAASISRSARVLSQSLGLAEANGVLQAFNTTCKGLERAAVQKPKVDLPFRLPLPTGRRREGDQNGESKLPEDDRKGEVLSALGFLGYTGGWVGDEIVGPLVDTDWTFFDQALPGVALAGLGAAALYDFLQGGQKVGRQVAAGLKRLFLQDVKRESLVEAASFLTAYLDGVPAFPFRPTSQDALRVWALSTEEGKSTAGGRRAPEVNGSVDSLLVWLMAPVVAESDAHEDLIYSDPRIPRKFLQAVDEIEKGGGVEVDKGEIEKRLRAAFDKASALLSKYRSLHLLLAERMESEISTVGDCVAFVENFFRQADESKSSPEKEKTLKSEGSERKQILWQKQW</sequence>
<dbReference type="AlphaFoldDB" id="A0A0G4GAX0"/>